<keyword evidence="2" id="KW-1185">Reference proteome</keyword>
<reference evidence="1 2" key="1">
    <citation type="submission" date="2018-08" db="EMBL/GenBank/DDBJ databases">
        <title>Genome and evolution of the arbuscular mycorrhizal fungus Diversispora epigaea (formerly Glomus versiforme) and its bacterial endosymbionts.</title>
        <authorList>
            <person name="Sun X."/>
            <person name="Fei Z."/>
            <person name="Harrison M."/>
        </authorList>
    </citation>
    <scope>NUCLEOTIDE SEQUENCE [LARGE SCALE GENOMIC DNA]</scope>
    <source>
        <strain evidence="1 2">IT104</strain>
    </source>
</reference>
<dbReference type="Proteomes" id="UP000266861">
    <property type="component" value="Unassembled WGS sequence"/>
</dbReference>
<sequence length="248" mass="28785">MIGKYSCPFYHNSGEVCGRTCMRPEGCSYHWKAKRRVPCTDCSKPTGSISGRCPDHIRGYYVAQHYDRLRSNSREKPYEEIINTIRKMLANIREKTYDEIMIVHGVTLTTLNITLCKECLIPIKIEEGKYCNSCQSTLTRYFICCGIPFSTIEHPFCINFIKSLCPEYNPPERNFLSTTLINTELTYVQVAIEEDLANEKNLTLELDRWTTPLGQSIYAFVIITNSKKEYIYYDLPNSFHNHHQKKCS</sequence>
<accession>A0A397HTV6</accession>
<evidence type="ECO:0000313" key="2">
    <source>
        <dbReference type="Proteomes" id="UP000266861"/>
    </source>
</evidence>
<dbReference type="EMBL" id="PQFF01000281">
    <property type="protein sequence ID" value="RHZ66462.1"/>
    <property type="molecule type" value="Genomic_DNA"/>
</dbReference>
<name>A0A397HTV6_9GLOM</name>
<comment type="caution">
    <text evidence="1">The sequence shown here is derived from an EMBL/GenBank/DDBJ whole genome shotgun (WGS) entry which is preliminary data.</text>
</comment>
<organism evidence="1 2">
    <name type="scientific">Diversispora epigaea</name>
    <dbReference type="NCBI Taxonomy" id="1348612"/>
    <lineage>
        <taxon>Eukaryota</taxon>
        <taxon>Fungi</taxon>
        <taxon>Fungi incertae sedis</taxon>
        <taxon>Mucoromycota</taxon>
        <taxon>Glomeromycotina</taxon>
        <taxon>Glomeromycetes</taxon>
        <taxon>Diversisporales</taxon>
        <taxon>Diversisporaceae</taxon>
        <taxon>Diversispora</taxon>
    </lineage>
</organism>
<dbReference type="AlphaFoldDB" id="A0A397HTV6"/>
<evidence type="ECO:0000313" key="1">
    <source>
        <dbReference type="EMBL" id="RHZ66462.1"/>
    </source>
</evidence>
<gene>
    <name evidence="1" type="ORF">Glove_307g73</name>
</gene>
<proteinExistence type="predicted"/>
<protein>
    <submittedName>
        <fullName evidence="1">Uncharacterized protein</fullName>
    </submittedName>
</protein>
<dbReference type="OrthoDB" id="2430838at2759"/>